<sequence length="59" mass="6459">MRPSKSLLDSFASFGSVLTVQHLSLLFLNSITTATVGCKRINLVIVNINFFSAMTIKLV</sequence>
<organism evidence="1">
    <name type="scientific">Arundo donax</name>
    <name type="common">Giant reed</name>
    <name type="synonym">Donax arundinaceus</name>
    <dbReference type="NCBI Taxonomy" id="35708"/>
    <lineage>
        <taxon>Eukaryota</taxon>
        <taxon>Viridiplantae</taxon>
        <taxon>Streptophyta</taxon>
        <taxon>Embryophyta</taxon>
        <taxon>Tracheophyta</taxon>
        <taxon>Spermatophyta</taxon>
        <taxon>Magnoliopsida</taxon>
        <taxon>Liliopsida</taxon>
        <taxon>Poales</taxon>
        <taxon>Poaceae</taxon>
        <taxon>PACMAD clade</taxon>
        <taxon>Arundinoideae</taxon>
        <taxon>Arundineae</taxon>
        <taxon>Arundo</taxon>
    </lineage>
</organism>
<protein>
    <submittedName>
        <fullName evidence="1">Uncharacterized protein</fullName>
    </submittedName>
</protein>
<accession>A0A0A8Z9Q0</accession>
<evidence type="ECO:0000313" key="1">
    <source>
        <dbReference type="EMBL" id="JAD34428.1"/>
    </source>
</evidence>
<name>A0A0A8Z9Q0_ARUDO</name>
<reference evidence="1" key="2">
    <citation type="journal article" date="2015" name="Data Brief">
        <title>Shoot transcriptome of the giant reed, Arundo donax.</title>
        <authorList>
            <person name="Barrero R.A."/>
            <person name="Guerrero F.D."/>
            <person name="Moolhuijzen P."/>
            <person name="Goolsby J.A."/>
            <person name="Tidwell J."/>
            <person name="Bellgard S.E."/>
            <person name="Bellgard M.I."/>
        </authorList>
    </citation>
    <scope>NUCLEOTIDE SEQUENCE</scope>
    <source>
        <tissue evidence="1">Shoot tissue taken approximately 20 cm above the soil surface</tissue>
    </source>
</reference>
<dbReference type="EMBL" id="GBRH01263467">
    <property type="protein sequence ID" value="JAD34428.1"/>
    <property type="molecule type" value="Transcribed_RNA"/>
</dbReference>
<dbReference type="AlphaFoldDB" id="A0A0A8Z9Q0"/>
<proteinExistence type="predicted"/>
<reference evidence="1" key="1">
    <citation type="submission" date="2014-09" db="EMBL/GenBank/DDBJ databases">
        <authorList>
            <person name="Magalhaes I.L.F."/>
            <person name="Oliveira U."/>
            <person name="Santos F.R."/>
            <person name="Vidigal T.H.D.A."/>
            <person name="Brescovit A.D."/>
            <person name="Santos A.J."/>
        </authorList>
    </citation>
    <scope>NUCLEOTIDE SEQUENCE</scope>
    <source>
        <tissue evidence="1">Shoot tissue taken approximately 20 cm above the soil surface</tissue>
    </source>
</reference>